<dbReference type="Gene3D" id="3.10.350.10">
    <property type="entry name" value="LysM domain"/>
    <property type="match status" value="1"/>
</dbReference>
<evidence type="ECO:0000313" key="3">
    <source>
        <dbReference type="Proteomes" id="UP001242732"/>
    </source>
</evidence>
<dbReference type="PROSITE" id="PS51782">
    <property type="entry name" value="LYSM"/>
    <property type="match status" value="1"/>
</dbReference>
<name>A0ABY9AW25_PARCI</name>
<gene>
    <name evidence="2" type="ORF">QRO08_10635</name>
</gene>
<accession>A0ABY9AW25</accession>
<dbReference type="RefSeq" id="WP_011795622.1">
    <property type="nucleotide sequence ID" value="NZ_CP023687.1"/>
</dbReference>
<evidence type="ECO:0000259" key="1">
    <source>
        <dbReference type="PROSITE" id="PS51782"/>
    </source>
</evidence>
<dbReference type="Proteomes" id="UP001242732">
    <property type="component" value="Chromosome"/>
</dbReference>
<keyword evidence="3" id="KW-1185">Reference proteome</keyword>
<proteinExistence type="predicted"/>
<organism evidence="2 3">
    <name type="scientific">Paracidovorax citrulli</name>
    <name type="common">Acidovorax citrulli</name>
    <dbReference type="NCBI Taxonomy" id="80869"/>
    <lineage>
        <taxon>Bacteria</taxon>
        <taxon>Pseudomonadati</taxon>
        <taxon>Pseudomonadota</taxon>
        <taxon>Betaproteobacteria</taxon>
        <taxon>Burkholderiales</taxon>
        <taxon>Comamonadaceae</taxon>
        <taxon>Paracidovorax</taxon>
    </lineage>
</organism>
<dbReference type="Pfam" id="PF01476">
    <property type="entry name" value="LysM"/>
    <property type="match status" value="1"/>
</dbReference>
<dbReference type="EMBL" id="CP127363">
    <property type="protein sequence ID" value="WIY50987.1"/>
    <property type="molecule type" value="Genomic_DNA"/>
</dbReference>
<reference evidence="2 3" key="1">
    <citation type="submission" date="2023-06" db="EMBL/GenBank/DDBJ databases">
        <authorList>
            <person name="Ham H."/>
            <person name="Park D.S."/>
        </authorList>
    </citation>
    <scope>NUCLEOTIDE SEQUENCE [LARGE SCALE GENOMIC DNA]</scope>
    <source>
        <strain evidence="2 3">KACC 17005</strain>
    </source>
</reference>
<feature type="domain" description="LysM" evidence="1">
    <location>
        <begin position="1"/>
        <end position="50"/>
    </location>
</feature>
<protein>
    <submittedName>
        <fullName evidence="2">LysM peptidoglycan-binding domain-containing protein</fullName>
    </submittedName>
</protein>
<sequence>MAYTVVGGETLKDIARNVLGDASLWWRIADANSLAVSGDGALTAGQTLTVPKLSLNANSVETFQPYDPSQAMGSMDPVLPVPANGGDCGIVGQIIVVVVSVVVSIFAGPVIGNLAGQMMGNLVGSQNGISWKSLALSAISAGVASGVEYFSGFSGASAGWQGAAVQMGTTNLITQGIGVATGLQDRFDWRGVAASAAGAAAGSAAGSALQGATCLDGLGQTGAAWARGTLSGMAAGMTAAVARGGRVSIQQVAVDAFGNALGQQMGAAILDTGANVLAGAQTQQPGGNPNQAIAQRYQAAGVDPITQAYDYMQSHPQSSMTFGNALEYYGDQAASPYLPSLIADPQMMGGGKMRNGVYQDEWSQYTEWDSGARAIQVLQHGLPVGTALAPWVAPQDGFEQARTNLREQYAQIEAEATNPLAAVLGRLGRVAGEGAYDFVDGFRHLATLATDDKARRMALARGAYALTNPGETARGVVMGGVNYLRSTSADKMGEDALRFAVGGILSAGAGKVFSAAGNMALVEEATASRLVGGVEKGTLSRGEELRQRYGHLSAEERRAIIWDRTEEIARRQLEKLEASNSGAHFMSRHSPQVDLYDQLVSAATGMRPDGKIMVGVNNRFAVDSTQFLSNKDMLYGIKRAERIQQYAISTGNPINNYISLKFDYNVGEGFVKNTPLFGGDLANFYKQTKFANFGIDSTSGRAITAYPVISKSSLGIVY</sequence>
<dbReference type="InterPro" id="IPR036779">
    <property type="entry name" value="LysM_dom_sf"/>
</dbReference>
<dbReference type="InterPro" id="IPR018392">
    <property type="entry name" value="LysM"/>
</dbReference>
<dbReference type="CDD" id="cd00118">
    <property type="entry name" value="LysM"/>
    <property type="match status" value="1"/>
</dbReference>
<evidence type="ECO:0000313" key="2">
    <source>
        <dbReference type="EMBL" id="WIY50987.1"/>
    </source>
</evidence>